<keyword evidence="4" id="KW-0294">Fucose metabolism</keyword>
<comment type="similarity">
    <text evidence="1">Belongs to the glycosyltransferase GT106 family.</text>
</comment>
<sequence length="209" mass="23874">MLAFSSCYYGGGEQERKELSQVRKRWKTLKAKDPDKERRHGKCVLTPEEVGLMLRALGFGSEVHIYIASGEIYGGEKSLSPLRSLFPNLHTKRSLLSEEELGEFSSHSSRMAALDFMVCDESDVLATNNNGNMAKILAGRRRYFGHKRTIRPNSKRLYRLLLERESMRWEDFASSVEEEQVGFMGEPLEMQPGEGEFHENPYPCICQST</sequence>
<dbReference type="OrthoDB" id="1882547at2759"/>
<keyword evidence="8" id="KW-1185">Reference proteome</keyword>
<dbReference type="Pfam" id="PF10250">
    <property type="entry name" value="O-FucT"/>
    <property type="match status" value="1"/>
</dbReference>
<reference evidence="7 8" key="1">
    <citation type="journal article" date="2013" name="BMC Genomics">
        <title>The miniature genome of a carnivorous plant Genlisea aurea contains a low number of genes and short non-coding sequences.</title>
        <authorList>
            <person name="Leushkin E.V."/>
            <person name="Sutormin R.A."/>
            <person name="Nabieva E.R."/>
            <person name="Penin A.A."/>
            <person name="Kondrashov A.S."/>
            <person name="Logacheva M.D."/>
        </authorList>
    </citation>
    <scope>NUCLEOTIDE SEQUENCE [LARGE SCALE GENOMIC DNA]</scope>
</reference>
<dbReference type="GO" id="GO:0006004">
    <property type="term" value="P:fucose metabolic process"/>
    <property type="evidence" value="ECO:0007669"/>
    <property type="project" value="UniProtKB-KW"/>
</dbReference>
<dbReference type="GO" id="GO:0016757">
    <property type="term" value="F:glycosyltransferase activity"/>
    <property type="evidence" value="ECO:0007669"/>
    <property type="project" value="UniProtKB-KW"/>
</dbReference>
<dbReference type="PANTHER" id="PTHR31818">
    <property type="entry name" value="O-FUCOSYLTRANSFERASE 16"/>
    <property type="match status" value="1"/>
</dbReference>
<dbReference type="InterPro" id="IPR019378">
    <property type="entry name" value="GDP-Fuc_O-FucTrfase"/>
</dbReference>
<comment type="caution">
    <text evidence="7">The sequence shown here is derived from an EMBL/GenBank/DDBJ whole genome shotgun (WGS) entry which is preliminary data.</text>
</comment>
<organism evidence="7 8">
    <name type="scientific">Genlisea aurea</name>
    <dbReference type="NCBI Taxonomy" id="192259"/>
    <lineage>
        <taxon>Eukaryota</taxon>
        <taxon>Viridiplantae</taxon>
        <taxon>Streptophyta</taxon>
        <taxon>Embryophyta</taxon>
        <taxon>Tracheophyta</taxon>
        <taxon>Spermatophyta</taxon>
        <taxon>Magnoliopsida</taxon>
        <taxon>eudicotyledons</taxon>
        <taxon>Gunneridae</taxon>
        <taxon>Pentapetalae</taxon>
        <taxon>asterids</taxon>
        <taxon>lamiids</taxon>
        <taxon>Lamiales</taxon>
        <taxon>Lentibulariaceae</taxon>
        <taxon>Genlisea</taxon>
    </lineage>
</organism>
<gene>
    <name evidence="7" type="ORF">M569_03283</name>
</gene>
<evidence type="ECO:0000256" key="3">
    <source>
        <dbReference type="ARBA" id="ARBA00022679"/>
    </source>
</evidence>
<keyword evidence="5" id="KW-0119">Carbohydrate metabolism</keyword>
<evidence type="ECO:0000256" key="5">
    <source>
        <dbReference type="ARBA" id="ARBA00023277"/>
    </source>
</evidence>
<dbReference type="AlphaFoldDB" id="S8EFR8"/>
<keyword evidence="3" id="KW-0808">Transferase</keyword>
<evidence type="ECO:0000256" key="4">
    <source>
        <dbReference type="ARBA" id="ARBA00023253"/>
    </source>
</evidence>
<evidence type="ECO:0000256" key="6">
    <source>
        <dbReference type="ARBA" id="ARBA00030350"/>
    </source>
</evidence>
<protein>
    <recommendedName>
        <fullName evidence="6">O-fucosyltransferase family protein</fullName>
    </recommendedName>
</protein>
<evidence type="ECO:0000256" key="2">
    <source>
        <dbReference type="ARBA" id="ARBA00022676"/>
    </source>
</evidence>
<proteinExistence type="inferred from homology"/>
<dbReference type="PANTHER" id="PTHR31818:SF1">
    <property type="entry name" value="O-FUCOSYLTRANSFERASE 16"/>
    <property type="match status" value="1"/>
</dbReference>
<keyword evidence="2" id="KW-0328">Glycosyltransferase</keyword>
<accession>S8EFR8</accession>
<evidence type="ECO:0000313" key="8">
    <source>
        <dbReference type="Proteomes" id="UP000015453"/>
    </source>
</evidence>
<dbReference type="Proteomes" id="UP000015453">
    <property type="component" value="Unassembled WGS sequence"/>
</dbReference>
<name>S8EFR8_9LAMI</name>
<evidence type="ECO:0000256" key="1">
    <source>
        <dbReference type="ARBA" id="ARBA00007737"/>
    </source>
</evidence>
<evidence type="ECO:0000313" key="7">
    <source>
        <dbReference type="EMBL" id="EPS71477.1"/>
    </source>
</evidence>
<dbReference type="EMBL" id="AUSU01001245">
    <property type="protein sequence ID" value="EPS71477.1"/>
    <property type="molecule type" value="Genomic_DNA"/>
</dbReference>